<feature type="transmembrane region" description="Helical" evidence="1">
    <location>
        <begin position="535"/>
        <end position="553"/>
    </location>
</feature>
<evidence type="ECO:0000313" key="2">
    <source>
        <dbReference type="EMBL" id="VAW28143.1"/>
    </source>
</evidence>
<feature type="transmembrane region" description="Helical" evidence="1">
    <location>
        <begin position="219"/>
        <end position="238"/>
    </location>
</feature>
<feature type="transmembrane region" description="Helical" evidence="1">
    <location>
        <begin position="250"/>
        <end position="280"/>
    </location>
</feature>
<gene>
    <name evidence="2" type="ORF">MNBD_BACTEROID07-989</name>
</gene>
<dbReference type="PANTHER" id="PTHR16214:SF3">
    <property type="entry name" value="TRANSMEMBRANE PROTEIN 260"/>
    <property type="match status" value="1"/>
</dbReference>
<dbReference type="Pfam" id="PF11028">
    <property type="entry name" value="TMEM260-like"/>
    <property type="match status" value="1"/>
</dbReference>
<accession>A0A3B0UIJ9</accession>
<keyword evidence="1" id="KW-1133">Transmembrane helix</keyword>
<dbReference type="InterPro" id="IPR019734">
    <property type="entry name" value="TPR_rpt"/>
</dbReference>
<dbReference type="InterPro" id="IPR052724">
    <property type="entry name" value="GT117_domain-containing"/>
</dbReference>
<keyword evidence="1" id="KW-0472">Membrane</keyword>
<feature type="transmembrane region" description="Helical" evidence="1">
    <location>
        <begin position="178"/>
        <end position="207"/>
    </location>
</feature>
<dbReference type="EMBL" id="UOET01000199">
    <property type="protein sequence ID" value="VAW28143.1"/>
    <property type="molecule type" value="Genomic_DNA"/>
</dbReference>
<feature type="transmembrane region" description="Helical" evidence="1">
    <location>
        <begin position="292"/>
        <end position="312"/>
    </location>
</feature>
<feature type="transmembrane region" description="Helical" evidence="1">
    <location>
        <begin position="598"/>
        <end position="616"/>
    </location>
</feature>
<dbReference type="InterPro" id="IPR021280">
    <property type="entry name" value="TMEM260-like"/>
</dbReference>
<feature type="transmembrane region" description="Helical" evidence="1">
    <location>
        <begin position="75"/>
        <end position="98"/>
    </location>
</feature>
<reference evidence="2" key="1">
    <citation type="submission" date="2018-06" db="EMBL/GenBank/DDBJ databases">
        <authorList>
            <person name="Zhirakovskaya E."/>
        </authorList>
    </citation>
    <scope>NUCLEOTIDE SEQUENCE</scope>
</reference>
<feature type="transmembrane region" description="Helical" evidence="1">
    <location>
        <begin position="565"/>
        <end position="586"/>
    </location>
</feature>
<proteinExistence type="predicted"/>
<keyword evidence="1" id="KW-0812">Transmembrane</keyword>
<dbReference type="PROSITE" id="PS50005">
    <property type="entry name" value="TPR"/>
    <property type="match status" value="1"/>
</dbReference>
<organism evidence="2">
    <name type="scientific">hydrothermal vent metagenome</name>
    <dbReference type="NCBI Taxonomy" id="652676"/>
    <lineage>
        <taxon>unclassified sequences</taxon>
        <taxon>metagenomes</taxon>
        <taxon>ecological metagenomes</taxon>
    </lineage>
</organism>
<feature type="transmembrane region" description="Helical" evidence="1">
    <location>
        <begin position="512"/>
        <end position="529"/>
    </location>
</feature>
<name>A0A3B0UIJ9_9ZZZZ</name>
<sequence>MNTFKKLNNRVGWGVFTIAAFVYLSTIEPTASWWDPGEYIATSYKLQVGHPPGAPLFQMMGRIFSLFSFGNVAHVAMTINIMSALASAFTILFLFWTITLFAKRIYLKKPGDELTKGQTWAILGAGAVGALAYTFSDSFWFSAVEAEVYATSSFFTAITFWAILRWEQVANERSGFRWIILIAYLSGLAIGVHLLNLLTIPAIAYVYYFKKYKFSWKGFIGAGVAGIGILAIVMYIIIPQVVNFAGKFELFCVNGLGLPFDVGTVIYFLALIGLLAYGIYYTQKNGKVVYNTILLALTFVLIGYSSFLMLVIRSNADTPINENDPKNAVNLLAYLNRQQYGTWPLLYGQYYNAPMVGSKNGTPVYKRDNKTGRYVVIDNRKQTIPVYDPRFETIFPRMWSNQKPSHIRIYKSQAYGGKRGTPIRVDIGNGKTKVLIRPSFATNLKFFFTYQINHMYIRYFMWNFVGRQNNIEGQGEIDHGNWISGINFIDRARLGDQANLPASMKNPARARLYFLPLILGLLGFFFQLSKSKKDTWVVWMLFFMTGIAIIIYLNQTPMQPRERDYAYVGSFYAFAIWIGFGVLSLYESVKKYFGKKEIAAALVIVLSLVLVPANMAKEEWSSHDRAGKYSARDFAVMYLKSCPPNAILITNGDNDTFPLWYAQEVEGIRTDVRVVNYMLAGASWYVDQMFKQEYNSAPLPLSISSEKYDLGAMNFIPAYPVIKGAISLKDAIAFIGSDNPKTKIALRDGDKIDYLPSKELFLKVDSAAAVNSGTVAKKDAGKIVKEIRWKVTQSPYLYRNDVMLLDLIANNNWKRPICFANPSSVSRVLNVAKYSHMRGLVYQFTPVPAMDYAKGIGGVAPDSSYRILMNKDVRWGRLNMPDVHVDRESFRNSILAKQSYVRLAQALVNLHKYDSAVNVLDRGIYFFPNSKFPFDYYTIHWALLYYQSGAFKKGNKVATEIYNRYMGDLSYYNNLNDRFIPYYNNNIREALSAIQQLSGFAKDFHQDTLAKKFKKGFYDQLKLMEGTIK</sequence>
<protein>
    <submittedName>
        <fullName evidence="2">Putative membrane protein</fullName>
    </submittedName>
</protein>
<dbReference type="PANTHER" id="PTHR16214">
    <property type="entry name" value="TRANSMEMBRANE PROTEIN 260"/>
    <property type="match status" value="1"/>
</dbReference>
<feature type="transmembrane region" description="Helical" evidence="1">
    <location>
        <begin position="119"/>
        <end position="136"/>
    </location>
</feature>
<dbReference type="AlphaFoldDB" id="A0A3B0UIJ9"/>
<feature type="transmembrane region" description="Helical" evidence="1">
    <location>
        <begin position="148"/>
        <end position="166"/>
    </location>
</feature>
<feature type="transmembrane region" description="Helical" evidence="1">
    <location>
        <begin position="12"/>
        <end position="34"/>
    </location>
</feature>
<evidence type="ECO:0000256" key="1">
    <source>
        <dbReference type="SAM" id="Phobius"/>
    </source>
</evidence>